<proteinExistence type="predicted"/>
<feature type="non-terminal residue" evidence="1">
    <location>
        <position position="1"/>
    </location>
</feature>
<dbReference type="AlphaFoldDB" id="A0A131ZC61"/>
<accession>A0A131ZC61</accession>
<sequence length="116" mass="13190">LACLDSRVVRTLAFGSRVLGVRIPPREEIFFAKNFSLSFSLSFRTGSLTHQGYYRPCRRNPRTCSGSEAEEDEDEKEDVESACQFMMMIISVSDRQIRASLNSIAVKKNCFLLPFL</sequence>
<organism evidence="1">
    <name type="scientific">Rhipicephalus appendiculatus</name>
    <name type="common">Brown ear tick</name>
    <dbReference type="NCBI Taxonomy" id="34631"/>
    <lineage>
        <taxon>Eukaryota</taxon>
        <taxon>Metazoa</taxon>
        <taxon>Ecdysozoa</taxon>
        <taxon>Arthropoda</taxon>
        <taxon>Chelicerata</taxon>
        <taxon>Arachnida</taxon>
        <taxon>Acari</taxon>
        <taxon>Parasitiformes</taxon>
        <taxon>Ixodida</taxon>
        <taxon>Ixodoidea</taxon>
        <taxon>Ixodidae</taxon>
        <taxon>Rhipicephalinae</taxon>
        <taxon>Rhipicephalus</taxon>
        <taxon>Rhipicephalus</taxon>
    </lineage>
</organism>
<dbReference type="EMBL" id="GEDV01000716">
    <property type="protein sequence ID" value="JAP87841.1"/>
    <property type="molecule type" value="Transcribed_RNA"/>
</dbReference>
<evidence type="ECO:0000313" key="1">
    <source>
        <dbReference type="EMBL" id="JAP87841.1"/>
    </source>
</evidence>
<reference evidence="1" key="1">
    <citation type="journal article" date="2016" name="Ticks Tick Borne Dis.">
        <title>De novo assembly and annotation of the salivary gland transcriptome of Rhipicephalus appendiculatus male and female ticks during blood feeding.</title>
        <authorList>
            <person name="de Castro M.H."/>
            <person name="de Klerk D."/>
            <person name="Pienaar R."/>
            <person name="Latif A.A."/>
            <person name="Rees D.J."/>
            <person name="Mans B.J."/>
        </authorList>
    </citation>
    <scope>NUCLEOTIDE SEQUENCE</scope>
    <source>
        <tissue evidence="1">Salivary glands</tissue>
    </source>
</reference>
<name>A0A131ZC61_RHIAP</name>
<protein>
    <submittedName>
        <fullName evidence="1">Uncharacterized protein</fullName>
    </submittedName>
</protein>